<evidence type="ECO:0000313" key="2">
    <source>
        <dbReference type="EMBL" id="PSS07191.1"/>
    </source>
</evidence>
<dbReference type="OrthoDB" id="5399183at2759"/>
<keyword evidence="3" id="KW-1185">Reference proteome</keyword>
<feature type="region of interest" description="Disordered" evidence="1">
    <location>
        <begin position="1"/>
        <end position="279"/>
    </location>
</feature>
<protein>
    <submittedName>
        <fullName evidence="2">Uncharacterized protein</fullName>
    </submittedName>
</protein>
<dbReference type="RefSeq" id="XP_024716847.1">
    <property type="nucleotide sequence ID" value="XM_024864072.1"/>
</dbReference>
<dbReference type="InParanoid" id="A0A2T3AQA2"/>
<gene>
    <name evidence="2" type="ORF">M430DRAFT_194318</name>
</gene>
<sequence>MSRNIRHKSNSSSTKKPARSRSHTTDNSSDDDYAGVDLISDSEEDEPDVEEVEEQAIIESAEDFDDDDSLSTPRPSIEDDGSSWDGFGADSGQDVLGDEPFFDDHMARMHAPDYDTEATVWASTNIQSDDDPGPRRVRFNLSDSSSSTASDDDDDLYPDLFMDQDSLAPSFRRRIENDEDEQNPSSEDGSYWDFDGDKLNQPEEDEESDDGESTGSSGYETDEGETTEEEDPPENVREKFLHPRSVLRRQSPDSESEEEITVTRRAPPRAGRGPRLGSWVHNASRPFAVINTDGSRLFMFKARVNRRFSHSHSEPRPQTSPVHGSDADLSMDQMSPMISNSANLMMSAMYTPLDSYMGNLGGQALGPPEAFYPFTSINANGDITQDSPSSFDEDDLDDEDLWNVEDFINFGEESSDDGGAEADENISAAGDTPRPTTATSEDQPHHLLLNPDLVGAFRKNQHKHKLMTRHNATMDSLVFAGPYSATTLRGIKDGRIAHAATPITPMRKQKLPPIDSSPLAGLASKRKFSGEQRGHKRIKSENEF</sequence>
<feature type="compositionally biased region" description="Acidic residues" evidence="1">
    <location>
        <begin position="220"/>
        <end position="233"/>
    </location>
</feature>
<feature type="region of interest" description="Disordered" evidence="1">
    <location>
        <begin position="502"/>
        <end position="544"/>
    </location>
</feature>
<proteinExistence type="predicted"/>
<evidence type="ECO:0000313" key="3">
    <source>
        <dbReference type="Proteomes" id="UP000241818"/>
    </source>
</evidence>
<feature type="compositionally biased region" description="Acidic residues" evidence="1">
    <location>
        <begin position="28"/>
        <end position="69"/>
    </location>
</feature>
<dbReference type="EMBL" id="KZ679019">
    <property type="protein sequence ID" value="PSS07191.1"/>
    <property type="molecule type" value="Genomic_DNA"/>
</dbReference>
<feature type="region of interest" description="Disordered" evidence="1">
    <location>
        <begin position="308"/>
        <end position="328"/>
    </location>
</feature>
<feature type="region of interest" description="Disordered" evidence="1">
    <location>
        <begin position="410"/>
        <end position="446"/>
    </location>
</feature>
<reference evidence="2 3" key="1">
    <citation type="journal article" date="2018" name="New Phytol.">
        <title>Comparative genomics and transcriptomics depict ericoid mycorrhizal fungi as versatile saprotrophs and plant mutualists.</title>
        <authorList>
            <person name="Martino E."/>
            <person name="Morin E."/>
            <person name="Grelet G.A."/>
            <person name="Kuo A."/>
            <person name="Kohler A."/>
            <person name="Daghino S."/>
            <person name="Barry K.W."/>
            <person name="Cichocki N."/>
            <person name="Clum A."/>
            <person name="Dockter R.B."/>
            <person name="Hainaut M."/>
            <person name="Kuo R.C."/>
            <person name="LaButti K."/>
            <person name="Lindahl B.D."/>
            <person name="Lindquist E.A."/>
            <person name="Lipzen A."/>
            <person name="Khouja H.R."/>
            <person name="Magnuson J."/>
            <person name="Murat C."/>
            <person name="Ohm R.A."/>
            <person name="Singer S.W."/>
            <person name="Spatafora J.W."/>
            <person name="Wang M."/>
            <person name="Veneault-Fourrey C."/>
            <person name="Henrissat B."/>
            <person name="Grigoriev I.V."/>
            <person name="Martin F.M."/>
            <person name="Perotto S."/>
        </authorList>
    </citation>
    <scope>NUCLEOTIDE SEQUENCE [LARGE SCALE GENOMIC DNA]</scope>
    <source>
        <strain evidence="2 3">ATCC 22711</strain>
    </source>
</reference>
<feature type="compositionally biased region" description="Basic and acidic residues" evidence="1">
    <location>
        <begin position="102"/>
        <end position="113"/>
    </location>
</feature>
<feature type="compositionally biased region" description="Acidic residues" evidence="1">
    <location>
        <begin position="202"/>
        <end position="212"/>
    </location>
</feature>
<name>A0A2T3AQA2_AMORE</name>
<dbReference type="GeneID" id="36572153"/>
<organism evidence="2 3">
    <name type="scientific">Amorphotheca resinae ATCC 22711</name>
    <dbReference type="NCBI Taxonomy" id="857342"/>
    <lineage>
        <taxon>Eukaryota</taxon>
        <taxon>Fungi</taxon>
        <taxon>Dikarya</taxon>
        <taxon>Ascomycota</taxon>
        <taxon>Pezizomycotina</taxon>
        <taxon>Leotiomycetes</taxon>
        <taxon>Helotiales</taxon>
        <taxon>Amorphothecaceae</taxon>
        <taxon>Amorphotheca</taxon>
    </lineage>
</organism>
<dbReference type="Proteomes" id="UP000241818">
    <property type="component" value="Unassembled WGS sequence"/>
</dbReference>
<feature type="compositionally biased region" description="Basic and acidic residues" evidence="1">
    <location>
        <begin position="528"/>
        <end position="544"/>
    </location>
</feature>
<dbReference type="AlphaFoldDB" id="A0A2T3AQA2"/>
<accession>A0A2T3AQA2</accession>
<feature type="compositionally biased region" description="Acidic residues" evidence="1">
    <location>
        <begin position="413"/>
        <end position="424"/>
    </location>
</feature>
<feature type="compositionally biased region" description="Low complexity" evidence="1">
    <location>
        <begin position="264"/>
        <end position="275"/>
    </location>
</feature>
<evidence type="ECO:0000256" key="1">
    <source>
        <dbReference type="SAM" id="MobiDB-lite"/>
    </source>
</evidence>